<accession>A0AAW2ZL66</accession>
<name>A0AAW2ZL66_9EUKA</name>
<gene>
    <name evidence="2" type="ORF">AKO1_006579</name>
</gene>
<evidence type="ECO:0000313" key="2">
    <source>
        <dbReference type="EMBL" id="KAL0490225.1"/>
    </source>
</evidence>
<keyword evidence="3" id="KW-1185">Reference proteome</keyword>
<dbReference type="Proteomes" id="UP001431209">
    <property type="component" value="Unassembled WGS sequence"/>
</dbReference>
<protein>
    <submittedName>
        <fullName evidence="2">Uncharacterized protein</fullName>
    </submittedName>
</protein>
<dbReference type="AlphaFoldDB" id="A0AAW2ZL66"/>
<dbReference type="EMBL" id="JAOPGA020001654">
    <property type="protein sequence ID" value="KAL0490225.1"/>
    <property type="molecule type" value="Genomic_DNA"/>
</dbReference>
<reference evidence="2 3" key="1">
    <citation type="submission" date="2024-03" db="EMBL/GenBank/DDBJ databases">
        <title>The Acrasis kona genome and developmental transcriptomes reveal deep origins of eukaryotic multicellular pathways.</title>
        <authorList>
            <person name="Sheikh S."/>
            <person name="Fu C.-J."/>
            <person name="Brown M.W."/>
            <person name="Baldauf S.L."/>
        </authorList>
    </citation>
    <scope>NUCLEOTIDE SEQUENCE [LARGE SCALE GENOMIC DNA]</scope>
    <source>
        <strain evidence="2 3">ATCC MYA-3509</strain>
    </source>
</reference>
<comment type="caution">
    <text evidence="2">The sequence shown here is derived from an EMBL/GenBank/DDBJ whole genome shotgun (WGS) entry which is preliminary data.</text>
</comment>
<feature type="region of interest" description="Disordered" evidence="1">
    <location>
        <begin position="84"/>
        <end position="140"/>
    </location>
</feature>
<sequence length="234" mass="26616">MGRDCFQVYCSVTEEKLERWIETEQGTDLPSFYQQFHVCKCHHKLCTAKCTCGVMVEYALVSKHVRQEGHAVYMESGATSDMLKKKSQNSVVDTSRAKKDIGTSRSKTRLGTKVRDSSKSPESLPSNHVEPSHELPSNAKPAETMYTADFQGCYKMCDDALNNEWICIEEHKILTSFLCSPNLKIREMAVGEIMGILKYCSTTNDYEAWSDVGRQKLHNVTSFYYKNTFAVINF</sequence>
<organism evidence="2 3">
    <name type="scientific">Acrasis kona</name>
    <dbReference type="NCBI Taxonomy" id="1008807"/>
    <lineage>
        <taxon>Eukaryota</taxon>
        <taxon>Discoba</taxon>
        <taxon>Heterolobosea</taxon>
        <taxon>Tetramitia</taxon>
        <taxon>Eutetramitia</taxon>
        <taxon>Acrasidae</taxon>
        <taxon>Acrasis</taxon>
    </lineage>
</organism>
<evidence type="ECO:0000256" key="1">
    <source>
        <dbReference type="SAM" id="MobiDB-lite"/>
    </source>
</evidence>
<evidence type="ECO:0000313" key="3">
    <source>
        <dbReference type="Proteomes" id="UP001431209"/>
    </source>
</evidence>
<proteinExistence type="predicted"/>